<evidence type="ECO:0000313" key="3">
    <source>
        <dbReference type="Proteomes" id="UP000237481"/>
    </source>
</evidence>
<gene>
    <name evidence="2" type="ORF">TPAR_07792</name>
</gene>
<feature type="compositionally biased region" description="Low complexity" evidence="1">
    <location>
        <begin position="189"/>
        <end position="204"/>
    </location>
</feature>
<proteinExistence type="predicted"/>
<dbReference type="AlphaFoldDB" id="A0A2S4KP88"/>
<dbReference type="STRING" id="94208.A0A2S4KP88"/>
<dbReference type="OrthoDB" id="3508621at2759"/>
<name>A0A2S4KP88_9HYPO</name>
<dbReference type="EMBL" id="PKSG01000929">
    <property type="protein sequence ID" value="POR31984.1"/>
    <property type="molecule type" value="Genomic_DNA"/>
</dbReference>
<feature type="region of interest" description="Disordered" evidence="1">
    <location>
        <begin position="373"/>
        <end position="485"/>
    </location>
</feature>
<keyword evidence="3" id="KW-1185">Reference proteome</keyword>
<evidence type="ECO:0000313" key="2">
    <source>
        <dbReference type="EMBL" id="POR31984.1"/>
    </source>
</evidence>
<organism evidence="2 3">
    <name type="scientific">Tolypocladium paradoxum</name>
    <dbReference type="NCBI Taxonomy" id="94208"/>
    <lineage>
        <taxon>Eukaryota</taxon>
        <taxon>Fungi</taxon>
        <taxon>Dikarya</taxon>
        <taxon>Ascomycota</taxon>
        <taxon>Pezizomycotina</taxon>
        <taxon>Sordariomycetes</taxon>
        <taxon>Hypocreomycetidae</taxon>
        <taxon>Hypocreales</taxon>
        <taxon>Ophiocordycipitaceae</taxon>
        <taxon>Tolypocladium</taxon>
    </lineage>
</organism>
<feature type="compositionally biased region" description="Basic and acidic residues" evidence="1">
    <location>
        <begin position="398"/>
        <end position="430"/>
    </location>
</feature>
<reference evidence="2 3" key="1">
    <citation type="submission" date="2018-01" db="EMBL/GenBank/DDBJ databases">
        <title>Harnessing the power of phylogenomics to disentangle the directionality and signatures of interkingdom host jumping in the parasitic fungal genus Tolypocladium.</title>
        <authorList>
            <person name="Quandt C.A."/>
            <person name="Patterson W."/>
            <person name="Spatafora J.W."/>
        </authorList>
    </citation>
    <scope>NUCLEOTIDE SEQUENCE [LARGE SCALE GENOMIC DNA]</scope>
    <source>
        <strain evidence="2 3">NRBC 100945</strain>
    </source>
</reference>
<accession>A0A2S4KP88</accession>
<feature type="compositionally biased region" description="Pro residues" evidence="1">
    <location>
        <begin position="468"/>
        <end position="480"/>
    </location>
</feature>
<feature type="region of interest" description="Disordered" evidence="1">
    <location>
        <begin position="130"/>
        <end position="204"/>
    </location>
</feature>
<evidence type="ECO:0000256" key="1">
    <source>
        <dbReference type="SAM" id="MobiDB-lite"/>
    </source>
</evidence>
<protein>
    <submittedName>
        <fullName evidence="2">Uncharacterized protein</fullName>
    </submittedName>
</protein>
<sequence>MATQLPSTPSEWRQSVAALGSDVDPLAITLSDFAQHQLGSASKMDHQHWLFLRIICTKAKAHPTPEDLFGSDSSALMQETTRRLHNQAWWRVLQEQGPEPLDWGYMALWKQSTNEIQGRVETLRTMKSEDKPVYSDSDPFKIIVEPRMPGSRPHRSARDRATTKVEDQRRQDELIKAALPKERSSSTESAGKNSASGSAADSGTGALIAQNRPDEALINMSLVLFLQGLLLSLKSEREKCRAYNWTIMHKMFTVTQPGLEGRVPLLTAKTDGCLQVRSKRELAEHCDTLAILEVKPYRRYYNPSLARSVLMQEGAEMAAWISTECSHGLLPSRGDNKHRRVLISQGFDEVFITVAEFDDSYIGYITGKGTQWPQIEQLTPSRAPRSEAVNDSGDESSPDERAARTRDTGRDRRERGRDDADRHERGREAGKLSSAFKGLQLGKESKAKPAAAVSSATRSQSAQKRTTPSPPSSTTPPGAPTRPVRATEPLLLDGKNGFLVMRQYTGFKLAEPQDVQRLATLLMSLTQQLCEKDALGRFRG</sequence>
<dbReference type="Proteomes" id="UP000237481">
    <property type="component" value="Unassembled WGS sequence"/>
</dbReference>
<feature type="compositionally biased region" description="Basic and acidic residues" evidence="1">
    <location>
        <begin position="156"/>
        <end position="185"/>
    </location>
</feature>
<comment type="caution">
    <text evidence="2">The sequence shown here is derived from an EMBL/GenBank/DDBJ whole genome shotgun (WGS) entry which is preliminary data.</text>
</comment>